<accession>A0A2A5RMA0</accession>
<reference evidence="6 7" key="1">
    <citation type="submission" date="2014-12" db="EMBL/GenBank/DDBJ databases">
        <title>Draft genome sequences of 10 type strains of Lactococcus.</title>
        <authorList>
            <person name="Sun Z."/>
            <person name="Zhong Z."/>
            <person name="Liu W."/>
            <person name="Zhang W."/>
            <person name="Zhang H."/>
        </authorList>
    </citation>
    <scope>NUCLEOTIDE SEQUENCE [LARGE SCALE GENOMIC DNA]</scope>
    <source>
        <strain evidence="6 7">JCM 16395</strain>
    </source>
</reference>
<evidence type="ECO:0000256" key="4">
    <source>
        <dbReference type="SAM" id="Phobius"/>
    </source>
</evidence>
<dbReference type="InterPro" id="IPR052710">
    <property type="entry name" value="CAAX_protease"/>
</dbReference>
<feature type="transmembrane region" description="Helical" evidence="4">
    <location>
        <begin position="83"/>
        <end position="104"/>
    </location>
</feature>
<comment type="similarity">
    <text evidence="2">Belongs to the UPF0177 family.</text>
</comment>
<feature type="transmembrane region" description="Helical" evidence="4">
    <location>
        <begin position="223"/>
        <end position="243"/>
    </location>
</feature>
<dbReference type="AlphaFoldDB" id="A0A2A5RMA0"/>
<dbReference type="GO" id="GO:0080120">
    <property type="term" value="P:CAAX-box protein maturation"/>
    <property type="evidence" value="ECO:0007669"/>
    <property type="project" value="UniProtKB-ARBA"/>
</dbReference>
<evidence type="ECO:0000313" key="7">
    <source>
        <dbReference type="Proteomes" id="UP000218181"/>
    </source>
</evidence>
<evidence type="ECO:0000256" key="1">
    <source>
        <dbReference type="ARBA" id="ARBA00004651"/>
    </source>
</evidence>
<dbReference type="PANTHER" id="PTHR36435:SF1">
    <property type="entry name" value="CAAX AMINO TERMINAL PROTEASE FAMILY PROTEIN"/>
    <property type="match status" value="1"/>
</dbReference>
<dbReference type="InterPro" id="IPR003675">
    <property type="entry name" value="Rce1/LyrA-like_dom"/>
</dbReference>
<name>A0A2A5RMA0_9LACT</name>
<feature type="transmembrane region" description="Helical" evidence="4">
    <location>
        <begin position="5"/>
        <end position="22"/>
    </location>
</feature>
<feature type="transmembrane region" description="Helical" evidence="4">
    <location>
        <begin position="140"/>
        <end position="159"/>
    </location>
</feature>
<keyword evidence="4" id="KW-0472">Membrane</keyword>
<organism evidence="6 7">
    <name type="scientific">Lactococcus fujiensis JCM 16395</name>
    <dbReference type="NCBI Taxonomy" id="1291764"/>
    <lineage>
        <taxon>Bacteria</taxon>
        <taxon>Bacillati</taxon>
        <taxon>Bacillota</taxon>
        <taxon>Bacilli</taxon>
        <taxon>Lactobacillales</taxon>
        <taxon>Streptococcaceae</taxon>
        <taxon>Lactococcus</taxon>
    </lineage>
</organism>
<feature type="domain" description="CAAX prenyl protease 2/Lysostaphin resistance protein A-like" evidence="5">
    <location>
        <begin position="109"/>
        <end position="206"/>
    </location>
</feature>
<feature type="transmembrane region" description="Helical" evidence="4">
    <location>
        <begin position="110"/>
        <end position="128"/>
    </location>
</feature>
<comment type="caution">
    <text evidence="6">The sequence shown here is derived from an EMBL/GenBank/DDBJ whole genome shotgun (WGS) entry which is preliminary data.</text>
</comment>
<evidence type="ECO:0000256" key="2">
    <source>
        <dbReference type="ARBA" id="ARBA00009067"/>
    </source>
</evidence>
<dbReference type="STRING" id="1291764.GCA_001311235_01996"/>
<feature type="transmembrane region" description="Helical" evidence="4">
    <location>
        <begin position="42"/>
        <end position="63"/>
    </location>
</feature>
<keyword evidence="3" id="KW-1003">Cell membrane</keyword>
<dbReference type="Proteomes" id="UP000218181">
    <property type="component" value="Unassembled WGS sequence"/>
</dbReference>
<evidence type="ECO:0000313" key="6">
    <source>
        <dbReference type="EMBL" id="PCS00406.1"/>
    </source>
</evidence>
<sequence>MRKALLIYLTVIFYLWVIGPFWKMFNPLFNLITKYVESNLSASANVVTNILPQLFYFIIFYLLNQMIFKQKVLFEHYSIIKILLLWSPILFLIYPLFFQGQWLWGAEDFILTNFIYAMLIAICEEYIFRGMILGTLVSKKVPLLVSLLVSSLLFSLLHFENLTNNSLLNVSFQVLYTFPMGFFLAVLYVKSGNLWTSILAHAFIDFYGFCMSGGSTISTVTSIKLIAFQFIIYSLPALLFLFFGKKQRRRFVKNLEYREDKITLSRPV</sequence>
<keyword evidence="4" id="KW-0812">Transmembrane</keyword>
<evidence type="ECO:0000256" key="3">
    <source>
        <dbReference type="ARBA" id="ARBA00022475"/>
    </source>
</evidence>
<feature type="transmembrane region" description="Helical" evidence="4">
    <location>
        <begin position="198"/>
        <end position="217"/>
    </location>
</feature>
<dbReference type="GO" id="GO:0004175">
    <property type="term" value="F:endopeptidase activity"/>
    <property type="evidence" value="ECO:0007669"/>
    <property type="project" value="UniProtKB-ARBA"/>
</dbReference>
<dbReference type="EMBL" id="JXJU01000004">
    <property type="protein sequence ID" value="PCS00406.1"/>
    <property type="molecule type" value="Genomic_DNA"/>
</dbReference>
<gene>
    <name evidence="6" type="ORF">RT41_GL001293</name>
</gene>
<keyword evidence="7" id="KW-1185">Reference proteome</keyword>
<dbReference type="Pfam" id="PF02517">
    <property type="entry name" value="Rce1-like"/>
    <property type="match status" value="1"/>
</dbReference>
<keyword evidence="4" id="KW-1133">Transmembrane helix</keyword>
<dbReference type="RefSeq" id="WP_096817704.1">
    <property type="nucleotide sequence ID" value="NZ_JXJU01000004.1"/>
</dbReference>
<protein>
    <recommendedName>
        <fullName evidence="5">CAAX prenyl protease 2/Lysostaphin resistance protein A-like domain-containing protein</fullName>
    </recommendedName>
</protein>
<dbReference type="PANTHER" id="PTHR36435">
    <property type="entry name" value="SLR1288 PROTEIN"/>
    <property type="match status" value="1"/>
</dbReference>
<dbReference type="OrthoDB" id="2311705at2"/>
<evidence type="ECO:0000259" key="5">
    <source>
        <dbReference type="Pfam" id="PF02517"/>
    </source>
</evidence>
<dbReference type="GO" id="GO:0005886">
    <property type="term" value="C:plasma membrane"/>
    <property type="evidence" value="ECO:0007669"/>
    <property type="project" value="UniProtKB-SubCell"/>
</dbReference>
<proteinExistence type="inferred from homology"/>
<comment type="subcellular location">
    <subcellularLocation>
        <location evidence="1">Cell membrane</location>
        <topology evidence="1">Multi-pass membrane protein</topology>
    </subcellularLocation>
</comment>
<feature type="transmembrane region" description="Helical" evidence="4">
    <location>
        <begin position="171"/>
        <end position="189"/>
    </location>
</feature>